<sequence>MVAQYHFLFVYREKKNKTKDIIMLCFVYILFVINIMFATFLVIFIYYLNKEDLDLCH</sequence>
<feature type="transmembrane region" description="Helical" evidence="1">
    <location>
        <begin position="21"/>
        <end position="48"/>
    </location>
</feature>
<protein>
    <submittedName>
        <fullName evidence="2">Uncharacterized protein</fullName>
    </submittedName>
</protein>
<keyword evidence="1" id="KW-0812">Transmembrane</keyword>
<keyword evidence="1" id="KW-1133">Transmembrane helix</keyword>
<organism evidence="2 3">
    <name type="scientific">Glomus cerebriforme</name>
    <dbReference type="NCBI Taxonomy" id="658196"/>
    <lineage>
        <taxon>Eukaryota</taxon>
        <taxon>Fungi</taxon>
        <taxon>Fungi incertae sedis</taxon>
        <taxon>Mucoromycota</taxon>
        <taxon>Glomeromycotina</taxon>
        <taxon>Glomeromycetes</taxon>
        <taxon>Glomerales</taxon>
        <taxon>Glomeraceae</taxon>
        <taxon>Glomus</taxon>
    </lineage>
</organism>
<comment type="caution">
    <text evidence="2">The sequence shown here is derived from an EMBL/GenBank/DDBJ whole genome shotgun (WGS) entry which is preliminary data.</text>
</comment>
<accession>A0A397T731</accession>
<dbReference type="AlphaFoldDB" id="A0A397T731"/>
<dbReference type="EMBL" id="QKYT01000137">
    <property type="protein sequence ID" value="RIA92037.1"/>
    <property type="molecule type" value="Genomic_DNA"/>
</dbReference>
<name>A0A397T731_9GLOM</name>
<proteinExistence type="predicted"/>
<evidence type="ECO:0000313" key="3">
    <source>
        <dbReference type="Proteomes" id="UP000265703"/>
    </source>
</evidence>
<gene>
    <name evidence="2" type="ORF">C1645_766153</name>
</gene>
<dbReference type="Proteomes" id="UP000265703">
    <property type="component" value="Unassembled WGS sequence"/>
</dbReference>
<evidence type="ECO:0000313" key="2">
    <source>
        <dbReference type="EMBL" id="RIA92037.1"/>
    </source>
</evidence>
<reference evidence="2 3" key="1">
    <citation type="submission" date="2018-06" db="EMBL/GenBank/DDBJ databases">
        <title>Comparative genomics reveals the genomic features of Rhizophagus irregularis, R. cerebriforme, R. diaphanum and Gigaspora rosea, and their symbiotic lifestyle signature.</title>
        <authorList>
            <person name="Morin E."/>
            <person name="San Clemente H."/>
            <person name="Chen E.C.H."/>
            <person name="De La Providencia I."/>
            <person name="Hainaut M."/>
            <person name="Kuo A."/>
            <person name="Kohler A."/>
            <person name="Murat C."/>
            <person name="Tang N."/>
            <person name="Roy S."/>
            <person name="Loubradou J."/>
            <person name="Henrissat B."/>
            <person name="Grigoriev I.V."/>
            <person name="Corradi N."/>
            <person name="Roux C."/>
            <person name="Martin F.M."/>
        </authorList>
    </citation>
    <scope>NUCLEOTIDE SEQUENCE [LARGE SCALE GENOMIC DNA]</scope>
    <source>
        <strain evidence="2 3">DAOM 227022</strain>
    </source>
</reference>
<keyword evidence="3" id="KW-1185">Reference proteome</keyword>
<keyword evidence="1" id="KW-0472">Membrane</keyword>
<evidence type="ECO:0000256" key="1">
    <source>
        <dbReference type="SAM" id="Phobius"/>
    </source>
</evidence>